<protein>
    <submittedName>
        <fullName evidence="1">Uncharacterized protein</fullName>
    </submittedName>
</protein>
<dbReference type="Proteomes" id="UP000075799">
    <property type="component" value="Unassembled WGS sequence"/>
</dbReference>
<accession>A0A161PCZ3</accession>
<proteinExistence type="predicted"/>
<dbReference type="EMBL" id="LUKD01000001">
    <property type="protein sequence ID" value="KYG68004.1"/>
    <property type="molecule type" value="Genomic_DNA"/>
</dbReference>
<evidence type="ECO:0000313" key="1">
    <source>
        <dbReference type="EMBL" id="KYG68004.1"/>
    </source>
</evidence>
<organism evidence="1 2">
    <name type="scientific">Bdellovibrio bacteriovorus</name>
    <dbReference type="NCBI Taxonomy" id="959"/>
    <lineage>
        <taxon>Bacteria</taxon>
        <taxon>Pseudomonadati</taxon>
        <taxon>Bdellovibrionota</taxon>
        <taxon>Bdellovibrionia</taxon>
        <taxon>Bdellovibrionales</taxon>
        <taxon>Pseudobdellovibrionaceae</taxon>
        <taxon>Bdellovibrio</taxon>
    </lineage>
</organism>
<evidence type="ECO:0000313" key="2">
    <source>
        <dbReference type="Proteomes" id="UP000075799"/>
    </source>
</evidence>
<dbReference type="OrthoDB" id="5643076at2"/>
<comment type="caution">
    <text evidence="1">The sequence shown here is derived from an EMBL/GenBank/DDBJ whole genome shotgun (WGS) entry which is preliminary data.</text>
</comment>
<gene>
    <name evidence="1" type="ORF">AZI87_01660</name>
</gene>
<sequence>MTKFPFTNLRDEIETLTKTYRESSTLRPEVLFRDFLPTGYRFTTLTSVDGRFVDLAIFAKVHLGMIVTLYDDLADHPRYYNPELLQHLYKLNVGIDHVPARSLALQDQKVFNLARYLFQRLALLLQHFPHHKELFPVLRFDLEQFYISNKYSELMTKFPAVRNLTESRLLGPYNMGMVAAGTMDLMASSGFDSRELGTCREIFILGQRAGRISNLLFTLRREISEGDLTNEILMTSSENYQNPLHQEFADILTKLQNQGIQTFSTAQYATGLQALNQLHQNLEGQI</sequence>
<name>A0A161PCZ3_BDEBC</name>
<dbReference type="AlphaFoldDB" id="A0A161PCZ3"/>
<reference evidence="1 2" key="1">
    <citation type="submission" date="2016-03" db="EMBL/GenBank/DDBJ databases">
        <authorList>
            <person name="Ploux O."/>
        </authorList>
    </citation>
    <scope>NUCLEOTIDE SEQUENCE [LARGE SCALE GENOMIC DNA]</scope>
    <source>
        <strain evidence="1 2">EC13</strain>
    </source>
</reference>
<dbReference type="RefSeq" id="WP_063204708.1">
    <property type="nucleotide sequence ID" value="NZ_LUKD01000001.1"/>
</dbReference>